<dbReference type="Gene3D" id="2.60.40.690">
    <property type="entry name" value="Alpha-macroglobulin, receptor-binding domain"/>
    <property type="match status" value="1"/>
</dbReference>
<dbReference type="PROSITE" id="PS00477">
    <property type="entry name" value="ALPHA_2_MACROGLOBULIN"/>
    <property type="match status" value="1"/>
</dbReference>
<dbReference type="InterPro" id="IPR036595">
    <property type="entry name" value="A-macroglobulin_rcpt-bd_sf"/>
</dbReference>
<evidence type="ECO:0000259" key="5">
    <source>
        <dbReference type="SMART" id="SM01360"/>
    </source>
</evidence>
<feature type="domain" description="Alpha-2-macroglobulin bait region" evidence="4">
    <location>
        <begin position="123"/>
        <end position="251"/>
    </location>
</feature>
<dbReference type="InterPro" id="IPR013783">
    <property type="entry name" value="Ig-like_fold"/>
</dbReference>
<organism evidence="6 7">
    <name type="scientific">Mya arenaria</name>
    <name type="common">Soft-shell clam</name>
    <dbReference type="NCBI Taxonomy" id="6604"/>
    <lineage>
        <taxon>Eukaryota</taxon>
        <taxon>Metazoa</taxon>
        <taxon>Spiralia</taxon>
        <taxon>Lophotrochozoa</taxon>
        <taxon>Mollusca</taxon>
        <taxon>Bivalvia</taxon>
        <taxon>Autobranchia</taxon>
        <taxon>Heteroconchia</taxon>
        <taxon>Euheterodonta</taxon>
        <taxon>Imparidentia</taxon>
        <taxon>Neoheterodontei</taxon>
        <taxon>Myida</taxon>
        <taxon>Myoidea</taxon>
        <taxon>Myidae</taxon>
        <taxon>Mya</taxon>
    </lineage>
</organism>
<feature type="domain" description="Alpha-2-macroglobulin" evidence="5">
    <location>
        <begin position="289"/>
        <end position="380"/>
    </location>
</feature>
<evidence type="ECO:0000313" key="6">
    <source>
        <dbReference type="EMBL" id="WAQ97872.1"/>
    </source>
</evidence>
<evidence type="ECO:0000259" key="4">
    <source>
        <dbReference type="SMART" id="SM01359"/>
    </source>
</evidence>
<dbReference type="InterPro" id="IPR011625">
    <property type="entry name" value="A2M_N_BRD"/>
</dbReference>
<keyword evidence="3" id="KW-1015">Disulfide bond</keyword>
<dbReference type="PANTHER" id="PTHR11412">
    <property type="entry name" value="MACROGLOBULIN / COMPLEMENT"/>
    <property type="match status" value="1"/>
</dbReference>
<gene>
    <name evidence="6" type="ORF">MAR_022245</name>
</gene>
<evidence type="ECO:0000256" key="3">
    <source>
        <dbReference type="ARBA" id="ARBA00023157"/>
    </source>
</evidence>
<dbReference type="Pfam" id="PF00207">
    <property type="entry name" value="A2M"/>
    <property type="match status" value="1"/>
</dbReference>
<dbReference type="SUPFAM" id="SSF48239">
    <property type="entry name" value="Terpenoid cyclases/Protein prenyltransferases"/>
    <property type="match status" value="1"/>
</dbReference>
<dbReference type="Gene3D" id="1.50.10.20">
    <property type="match status" value="1"/>
</dbReference>
<dbReference type="InterPro" id="IPR019742">
    <property type="entry name" value="MacrogloblnA2_CS"/>
</dbReference>
<dbReference type="CDD" id="cd02897">
    <property type="entry name" value="A2M_2"/>
    <property type="match status" value="1"/>
</dbReference>
<evidence type="ECO:0000256" key="1">
    <source>
        <dbReference type="ARBA" id="ARBA00022729"/>
    </source>
</evidence>
<dbReference type="EMBL" id="CP111014">
    <property type="protein sequence ID" value="WAQ97872.1"/>
    <property type="molecule type" value="Genomic_DNA"/>
</dbReference>
<dbReference type="Gene3D" id="2.60.40.1930">
    <property type="match status" value="1"/>
</dbReference>
<proteinExistence type="predicted"/>
<dbReference type="InterPro" id="IPR011626">
    <property type="entry name" value="Alpha-macroglobulin_TED"/>
</dbReference>
<dbReference type="InterPro" id="IPR050473">
    <property type="entry name" value="A2M/Complement_sys"/>
</dbReference>
<keyword evidence="2" id="KW-0882">Thioester bond</keyword>
<dbReference type="InterPro" id="IPR008930">
    <property type="entry name" value="Terpenoid_cyclase/PrenylTrfase"/>
</dbReference>
<dbReference type="InterPro" id="IPR041813">
    <property type="entry name" value="A2M_TED"/>
</dbReference>
<dbReference type="SMART" id="SM01360">
    <property type="entry name" value="A2M"/>
    <property type="match status" value="1"/>
</dbReference>
<dbReference type="PANTHER" id="PTHR11412:SF136">
    <property type="entry name" value="CD109 ANTIGEN"/>
    <property type="match status" value="1"/>
</dbReference>
<sequence>MVSDQDDKPLSTTKAQVSVTITMFYDTKTPTPPLSSYKRDTAVDVKARNKRLAIPLAMRPAPKPLTKTYTIGPKVSNVPLNGIVPISFTPPSYINRVQIRAEYSGMTETNNLEQFHSRIGTYLQASLITPKPKAGRRCTFRIESTESRKVVNYMIISKSIVVTVDTLYLRWTRQFIHVMMTSDMAPSSRLIVYYVTPDAEVVADSVMFEVEGLFENQVDISYSLYGRRISRGQPGSDVTITVEEELESYDTVRPPPCVMMPMMSMNKASGAVSPQSPSNLRVRTKFPETWVYQSIVASARGEARIDTKIPDTITSWVASAFAVHPKSGLGIVPQSATLEAFLHFFVRLDLPYSVVRGEQVILQADVFNFFTIELEVTVTLKKSNGFQNILVERDFSGASKVVYVRQDIVYTIKVSPGDGVAVRFPIKTTAVGTFDVEVRVVSPRAGDAVRKQLLIVPEGMSMSYAISVLIDLRNPSRFKEEVDILVPGDAVPDSVHIAVSLIGDMMGPTITGLADLLHMPHGCGEQNMITFVPNIVVANYLEAIGGLTPVILNKAKGYMIVGYQSELTFRHHDGSFSAFGNNDASGSTWLTAFVVKSFAQASFFIYVDPGIVRRAIDWVLDQYAEETATFNEPGRVIHYAMMGGTATSRRNLAAYVITALLEAKENEFFGSDNSLFDIVVGSALNNLLEAVDDMEDPYELAISGYAFFLANMVAQVDEVWLKLQDKKIEENDTMHWSVGGVSPTPGHHSARTSDIETTAYVLFLYTGKKYVTDGLKIVKWLIKQRNPYGGFGSTQDTVVALQALAGMAALQLTYDLDMTVDVMARPSGYIQGFNINSENALVMQNMQISVSYNIMAVDEEPMFELSLKFTDETMFSFRLTVCFRWLGSGSSGMAVLELGLLSGFEPGAFDITDLPLLKRVERTRSELSALDLQNMLSERETTPGCEPATSPTRCISTLKHDSSSDVSTRLKMVRSVMEKAPGSNPDNSPNSRSAIPLLPVPSHLFI</sequence>
<keyword evidence="7" id="KW-1185">Reference proteome</keyword>
<dbReference type="SUPFAM" id="SSF49410">
    <property type="entry name" value="Alpha-macroglobulin receptor domain"/>
    <property type="match status" value="1"/>
</dbReference>
<dbReference type="InterPro" id="IPR001599">
    <property type="entry name" value="Macroglobln_a2"/>
</dbReference>
<name>A0ABY7DJI7_MYAAR</name>
<dbReference type="Pfam" id="PF07703">
    <property type="entry name" value="A2M_BRD"/>
    <property type="match status" value="1"/>
</dbReference>
<dbReference type="SMART" id="SM01359">
    <property type="entry name" value="A2M_N_2"/>
    <property type="match status" value="1"/>
</dbReference>
<evidence type="ECO:0000256" key="2">
    <source>
        <dbReference type="ARBA" id="ARBA00022966"/>
    </source>
</evidence>
<dbReference type="Pfam" id="PF07678">
    <property type="entry name" value="TED_complement"/>
    <property type="match status" value="1"/>
</dbReference>
<dbReference type="Gene3D" id="2.20.130.20">
    <property type="match status" value="1"/>
</dbReference>
<dbReference type="SMART" id="SM01419">
    <property type="entry name" value="Thiol-ester_cl"/>
    <property type="match status" value="1"/>
</dbReference>
<dbReference type="InterPro" id="IPR047565">
    <property type="entry name" value="Alpha-macroglob_thiol-ester_cl"/>
</dbReference>
<keyword evidence="1" id="KW-0732">Signal</keyword>
<dbReference type="Gene3D" id="2.60.40.10">
    <property type="entry name" value="Immunoglobulins"/>
    <property type="match status" value="1"/>
</dbReference>
<accession>A0ABY7DJI7</accession>
<dbReference type="Proteomes" id="UP001164746">
    <property type="component" value="Chromosome 3"/>
</dbReference>
<dbReference type="Gene3D" id="2.60.120.1540">
    <property type="match status" value="1"/>
</dbReference>
<reference evidence="6" key="1">
    <citation type="submission" date="2022-11" db="EMBL/GenBank/DDBJ databases">
        <title>Centuries of genome instability and evolution in soft-shell clam transmissible cancer (bioRxiv).</title>
        <authorList>
            <person name="Hart S.F.M."/>
            <person name="Yonemitsu M.A."/>
            <person name="Giersch R.M."/>
            <person name="Beal B.F."/>
            <person name="Arriagada G."/>
            <person name="Davis B.W."/>
            <person name="Ostrander E.A."/>
            <person name="Goff S.P."/>
            <person name="Metzger M.J."/>
        </authorList>
    </citation>
    <scope>NUCLEOTIDE SEQUENCE</scope>
    <source>
        <strain evidence="6">MELC-2E11</strain>
        <tissue evidence="6">Siphon/mantle</tissue>
    </source>
</reference>
<protein>
    <submittedName>
        <fullName evidence="6">CD109-like protein</fullName>
    </submittedName>
</protein>
<evidence type="ECO:0000313" key="7">
    <source>
        <dbReference type="Proteomes" id="UP001164746"/>
    </source>
</evidence>